<proteinExistence type="predicted"/>
<reference evidence="2 3" key="1">
    <citation type="submission" date="2024-03" db="EMBL/GenBank/DDBJ databases">
        <title>A high-quality draft genome sequence of Diaporthe vaccinii, a causative agent of upright dieback and viscid rot disease in cranberry plants.</title>
        <authorList>
            <person name="Sarrasin M."/>
            <person name="Lang B.F."/>
            <person name="Burger G."/>
        </authorList>
    </citation>
    <scope>NUCLEOTIDE SEQUENCE [LARGE SCALE GENOMIC DNA]</scope>
    <source>
        <strain evidence="2 3">IS7</strain>
    </source>
</reference>
<dbReference type="EMBL" id="JBAWTH010000004">
    <property type="protein sequence ID" value="KAL2291965.1"/>
    <property type="molecule type" value="Genomic_DNA"/>
</dbReference>
<organism evidence="2 3">
    <name type="scientific">Diaporthe vaccinii</name>
    <dbReference type="NCBI Taxonomy" id="105482"/>
    <lineage>
        <taxon>Eukaryota</taxon>
        <taxon>Fungi</taxon>
        <taxon>Dikarya</taxon>
        <taxon>Ascomycota</taxon>
        <taxon>Pezizomycotina</taxon>
        <taxon>Sordariomycetes</taxon>
        <taxon>Sordariomycetidae</taxon>
        <taxon>Diaporthales</taxon>
        <taxon>Diaporthaceae</taxon>
        <taxon>Diaporthe</taxon>
        <taxon>Diaporthe eres species complex</taxon>
    </lineage>
</organism>
<evidence type="ECO:0008006" key="4">
    <source>
        <dbReference type="Google" id="ProtNLM"/>
    </source>
</evidence>
<accession>A0ABR4FB85</accession>
<comment type="caution">
    <text evidence="2">The sequence shown here is derived from an EMBL/GenBank/DDBJ whole genome shotgun (WGS) entry which is preliminary data.</text>
</comment>
<evidence type="ECO:0000313" key="2">
    <source>
        <dbReference type="EMBL" id="KAL2291965.1"/>
    </source>
</evidence>
<protein>
    <recommendedName>
        <fullName evidence="4">CHCH domain-containing protein</fullName>
    </recommendedName>
</protein>
<dbReference type="Proteomes" id="UP001600888">
    <property type="component" value="Unassembled WGS sequence"/>
</dbReference>
<keyword evidence="3" id="KW-1185">Reference proteome</keyword>
<feature type="compositionally biased region" description="Basic and acidic residues" evidence="1">
    <location>
        <begin position="120"/>
        <end position="132"/>
    </location>
</feature>
<feature type="region of interest" description="Disordered" evidence="1">
    <location>
        <begin position="98"/>
        <end position="132"/>
    </location>
</feature>
<name>A0ABR4FB85_9PEZI</name>
<dbReference type="InterPro" id="IPR024645">
    <property type="entry name" value="Mitochondr_Som1"/>
</dbReference>
<evidence type="ECO:0000313" key="3">
    <source>
        <dbReference type="Proteomes" id="UP001600888"/>
    </source>
</evidence>
<gene>
    <name evidence="2" type="ORF">FJTKL_10661</name>
</gene>
<evidence type="ECO:0000256" key="1">
    <source>
        <dbReference type="SAM" id="MobiDB-lite"/>
    </source>
</evidence>
<sequence length="132" mass="14708">MTPPCPNFHPSQLPQQIQFSIDGKKRKTEGGKDIDLKACELLGLLQYDCSVEHPQRQDSSVKCYPVQRWFRRCQDKKGSFTVETTAWEGTTAAIAPSTASASALGSSTQSTPEAQSTTTHWHDGNKTDYFQR</sequence>
<feature type="compositionally biased region" description="Low complexity" evidence="1">
    <location>
        <begin position="98"/>
        <end position="111"/>
    </location>
</feature>
<dbReference type="Pfam" id="PF11093">
    <property type="entry name" value="Mitochondr_Som1"/>
    <property type="match status" value="1"/>
</dbReference>